<sequence length="2087" mass="240950">MSERKFARGLTKPGTAAQLRETVSQVVRESTVQNKPHRVEPLDFEKFVIKNKTVLQNDPERELLLYPPDDMSQIVLPRRFRTLSQTFPPTDETENCNLFTKQCIKNYSCNWNLIHYKYSAYSGSCVDLPIKPKEEKFQEEIYEVDIDTDAVDDLKPRLDNITKEGFLLKGPEIGYERSFVNIGSKSFKRRYCYLRQEVDGTYILEMYKDEKKGEAKVTIVMDFCTDVVKNLKRGRFCFELRMTSGHKSYLLASENEGDFKDWLSKLSSVLQQNKIQEEKRAASLERERSTPPPSPQIQPFGTLKGLEQSMNPQLMKYARETDHSIAHLRKENRHKIFELHPHLAMNFKPQNSSQDQVEPYKEVFGFRVFLRCENIRLKLQVVDDRENLCQVEPYHTTLCLFDAKYGRKLTENFHFDVNSNSIRNTFANGINSDSKNLRLGLPDNLNSEWLFYPRQALMSITNPHPDIFLVVRIEKVLQGGIGQTSEPYVKASKDPKVSQKVYKNIAMCCQRLGKYRMPFAWAARPVFRLYSNELDTTSDFHAIYRQEPNKITDEELLKLLSDYRKPDKFNKFTVIPGSLDIKLSTINDLPPNTLSTSLAPLKPFPLPPTSEPTLELAELEGLSDKDINPYTTFTNHLYVYPLNLNFDMQKTFARARNIACVIEVRDSDNEEAKGLQCIYGRPGQPLLVSQTSCAVLHHNTFPTWYEEVKIRLPTNLLFSHHLLFTFYHISCDITKKRENGIENCVGYAWLPLLQKGKLNVDTQVIPVAAHLLPGYLSIHPFGLGKGNAGPEIIWIDGQKPIFTVGFNLVSTIYTKDQHLYNLFNHAERLLDTKPTSIPSESETCKILKALHAIHLTTLITFLPTLFNQLFTLLVMTNSEEIGINVIRVLINLVTMIYDVKRKEILHAYVKYVFVSPDSKKATTVHEEMCRHLPVILHPNNTDFLVVNKFMHHSDFFFEVIIKGMAQHLLNSGRIKMHRHERFSTDFLEKIEHLMQVLMPYVLNKYKEMPIETKELNKSMAYFLKKCLSLVDRGFIFKIIKSYMDKFSPGDSRVLQEYKFNFLEIISNHEHYISFNLPIQYSKLSPRNKSPDNTQDFTLSEEFCKHHFLVGLLLQEVRTSLNEVTHIRKTSLNTLKSLIAKHELDDRYQNKRQMSRIALIYLPWLTVVLENLSRLDVKGEIDEEGNNSIVNRMSSSSSFLFGKSSASECTPRSHRFTLHMDKDSPMHIRNSTFFDAIAGQSLVNGNSLSVDSDISAMSGDAQSTISQDTTIVRDDSIRNGEIKTHTRTTSHILRYDKLQPQEVKDVLLIFLFVIKYLNEDQLVAWWENYSEHDVVNFFTVMELSLICFRYLGKRNLNVVKVSESENVKPKAKKAHTLPARMNPSEMSHDNTGTLVIHAPRENLVDSENEVHRQQQAILEQHLASEIGLITLDCMGLYSMHFRKKLLNTDPENEVLKKMFDIYLSFIQIGQSETLLRHVFASLRAFINNYSVMLFQGNAVLCGRLCYELLKCCNSRLASIRQESCAILYLLMRSNFEFTGRKGLTRVHLQVIISVSQMLGNIVGLNNSRFQESLSLINSYASSDKAMKGTGFPVEVKDLTKRVRTVLMATVQMREHHHDPEMLVDLQHSLANSYASTPELRHTWLETMTRHHVRDGNYSEAACCQLHIAALMAEYLKLKKIHKWGAEKFELISSNIPKDEKGLKLDSGVQDIQYSEFILQEQLERCAEYLDKAERYEILGELYKLIIPIHEKKRDYDMLRKCYSALAENYVKVIEANRSCKRLLGRYYRVGFYGQAYFEDESGTEYIYKEPKVTSLSEIAERLFKQYCDKFGADVVKMIQDSIPVNQSELDPKLAYIQVTHVTPYFEKEELEERQTEFEHNHDINCFMFETPFTKEGKARGNPEEQWKRRTILTTAYFFPYVKKRIAVTSVRQTELTPIEVAIDEMQCRVAELEDVVFTQPTDAKKLQLRLQGSVCVQVNAGPLAYASAFLDPALCNMYPDEKVEELKDIFREFLKICYSALQINSKLIAIEQHEYQEVLRQNYKKLCSSLSALFGETLWPHDEMGSFKRNSMALFSVVTGASQNSSTA</sequence>
<feature type="domain" description="C2 DOCK-type" evidence="5">
    <location>
        <begin position="634"/>
        <end position="809"/>
    </location>
</feature>
<dbReference type="PANTHER" id="PTHR23317">
    <property type="entry name" value="DEDICATOR OF CYTOKINESIS DOCK"/>
    <property type="match status" value="1"/>
</dbReference>
<dbReference type="InterPro" id="IPR046769">
    <property type="entry name" value="DOCKER_Lobe_A"/>
</dbReference>
<dbReference type="PROSITE" id="PS50003">
    <property type="entry name" value="PH_DOMAIN"/>
    <property type="match status" value="1"/>
</dbReference>
<proteinExistence type="inferred from homology"/>
<feature type="region of interest" description="Disordered" evidence="3">
    <location>
        <begin position="277"/>
        <end position="297"/>
    </location>
</feature>
<evidence type="ECO:0000313" key="8">
    <source>
        <dbReference type="Proteomes" id="UP001153636"/>
    </source>
</evidence>
<dbReference type="Gene3D" id="1.25.40.410">
    <property type="match status" value="1"/>
</dbReference>
<dbReference type="InterPro" id="IPR026791">
    <property type="entry name" value="DOCK"/>
</dbReference>
<dbReference type="InterPro" id="IPR011993">
    <property type="entry name" value="PH-like_dom_sf"/>
</dbReference>
<dbReference type="Pfam" id="PF11878">
    <property type="entry name" value="DOCK_C-D_N"/>
    <property type="match status" value="1"/>
</dbReference>
<evidence type="ECO:0000313" key="7">
    <source>
        <dbReference type="EMBL" id="CAH1102603.1"/>
    </source>
</evidence>
<dbReference type="InterPro" id="IPR027357">
    <property type="entry name" value="DOCKER_dom"/>
</dbReference>
<evidence type="ECO:0000259" key="4">
    <source>
        <dbReference type="PROSITE" id="PS50003"/>
    </source>
</evidence>
<dbReference type="Gene3D" id="2.30.29.30">
    <property type="entry name" value="Pleckstrin-homology domain (PH domain)/Phosphotyrosine-binding domain (PTB)"/>
    <property type="match status" value="1"/>
</dbReference>
<dbReference type="Gene3D" id="1.20.58.740">
    <property type="match status" value="1"/>
</dbReference>
<keyword evidence="8" id="KW-1185">Reference proteome</keyword>
<evidence type="ECO:0000259" key="5">
    <source>
        <dbReference type="PROSITE" id="PS51650"/>
    </source>
</evidence>
<feature type="domain" description="PH" evidence="4">
    <location>
        <begin position="160"/>
        <end position="271"/>
    </location>
</feature>
<dbReference type="InterPro" id="IPR043162">
    <property type="entry name" value="DOCK_C_lobe_C"/>
</dbReference>
<protein>
    <recommendedName>
        <fullName evidence="9">Dedicator of cytokinesis protein 9</fullName>
    </recommendedName>
</protein>
<comment type="similarity">
    <text evidence="2">Belongs to the DOCK family.</text>
</comment>
<name>A0A9P0G7C5_9CUCU</name>
<dbReference type="CDD" id="cd08697">
    <property type="entry name" value="C2_Dock-D"/>
    <property type="match status" value="1"/>
</dbReference>
<dbReference type="InterPro" id="IPR046770">
    <property type="entry name" value="DOCKER_Lobe_B"/>
</dbReference>
<reference evidence="7" key="1">
    <citation type="submission" date="2022-01" db="EMBL/GenBank/DDBJ databases">
        <authorList>
            <person name="King R."/>
        </authorList>
    </citation>
    <scope>NUCLEOTIDE SEQUENCE</scope>
</reference>
<evidence type="ECO:0000256" key="3">
    <source>
        <dbReference type="SAM" id="MobiDB-lite"/>
    </source>
</evidence>
<dbReference type="InterPro" id="IPR027007">
    <property type="entry name" value="C2_DOCK-type_domain"/>
</dbReference>
<evidence type="ECO:0000256" key="1">
    <source>
        <dbReference type="ARBA" id="ARBA00022658"/>
    </source>
</evidence>
<dbReference type="SMART" id="SM00233">
    <property type="entry name" value="PH"/>
    <property type="match status" value="1"/>
</dbReference>
<dbReference type="PANTHER" id="PTHR23317:SF26">
    <property type="entry name" value="ZIZIMIN, ISOFORM K"/>
    <property type="match status" value="1"/>
</dbReference>
<accession>A0A9P0G7C5</accession>
<dbReference type="InterPro" id="IPR001849">
    <property type="entry name" value="PH_domain"/>
</dbReference>
<dbReference type="Proteomes" id="UP001153636">
    <property type="component" value="Chromosome 13"/>
</dbReference>
<dbReference type="InterPro" id="IPR043161">
    <property type="entry name" value="DOCK_C_lobe_A"/>
</dbReference>
<keyword evidence="1" id="KW-0344">Guanine-nucleotide releasing factor</keyword>
<feature type="domain" description="DOCKER" evidence="6">
    <location>
        <begin position="1630"/>
        <end position="2058"/>
    </location>
</feature>
<dbReference type="Gene3D" id="2.60.40.150">
    <property type="entry name" value="C2 domain"/>
    <property type="match status" value="1"/>
</dbReference>
<dbReference type="InterPro" id="IPR021816">
    <property type="entry name" value="DOCK_C/D_N"/>
</dbReference>
<feature type="compositionally biased region" description="Basic and acidic residues" evidence="3">
    <location>
        <begin position="277"/>
        <end position="289"/>
    </location>
</feature>
<dbReference type="Pfam" id="PF06920">
    <property type="entry name" value="DHR-2_Lobe_A"/>
    <property type="match status" value="1"/>
</dbReference>
<dbReference type="SUPFAM" id="SSF50729">
    <property type="entry name" value="PH domain-like"/>
    <property type="match status" value="1"/>
</dbReference>
<dbReference type="InterPro" id="IPR035892">
    <property type="entry name" value="C2_domain_sf"/>
</dbReference>
<dbReference type="EMBL" id="OV651825">
    <property type="protein sequence ID" value="CAH1102603.1"/>
    <property type="molecule type" value="Genomic_DNA"/>
</dbReference>
<dbReference type="GO" id="GO:0005085">
    <property type="term" value="F:guanyl-nucleotide exchange factor activity"/>
    <property type="evidence" value="ECO:0007669"/>
    <property type="project" value="UniProtKB-KW"/>
</dbReference>
<dbReference type="CDD" id="cd13267">
    <property type="entry name" value="PH_DOCK-D"/>
    <property type="match status" value="1"/>
</dbReference>
<dbReference type="GO" id="GO:0007264">
    <property type="term" value="P:small GTPase-mediated signal transduction"/>
    <property type="evidence" value="ECO:0007669"/>
    <property type="project" value="InterPro"/>
</dbReference>
<dbReference type="PROSITE" id="PS51650">
    <property type="entry name" value="C2_DOCK"/>
    <property type="match status" value="1"/>
</dbReference>
<dbReference type="OrthoDB" id="47328at2759"/>
<dbReference type="Pfam" id="PF20422">
    <property type="entry name" value="DHR-2_Lobe_B"/>
    <property type="match status" value="1"/>
</dbReference>
<dbReference type="InterPro" id="IPR046773">
    <property type="entry name" value="DOCKER_Lobe_C"/>
</dbReference>
<gene>
    <name evidence="7" type="ORF">PSYICH_LOCUS3936</name>
</gene>
<evidence type="ECO:0000259" key="6">
    <source>
        <dbReference type="PROSITE" id="PS51651"/>
    </source>
</evidence>
<dbReference type="PROSITE" id="PS51651">
    <property type="entry name" value="DOCKER"/>
    <property type="match status" value="1"/>
</dbReference>
<evidence type="ECO:0000256" key="2">
    <source>
        <dbReference type="PROSITE-ProRule" id="PRU00983"/>
    </source>
</evidence>
<dbReference type="CDD" id="cd11694">
    <property type="entry name" value="DHR2_DOCK_D"/>
    <property type="match status" value="1"/>
</dbReference>
<dbReference type="Pfam" id="PF20421">
    <property type="entry name" value="DHR-2_Lobe_C"/>
    <property type="match status" value="1"/>
</dbReference>
<evidence type="ECO:0008006" key="9">
    <source>
        <dbReference type="Google" id="ProtNLM"/>
    </source>
</evidence>
<dbReference type="InterPro" id="IPR037809">
    <property type="entry name" value="C2_Dock-D"/>
</dbReference>
<dbReference type="Pfam" id="PF14429">
    <property type="entry name" value="DOCK-C2"/>
    <property type="match status" value="1"/>
</dbReference>
<dbReference type="Pfam" id="PF00169">
    <property type="entry name" value="PH"/>
    <property type="match status" value="1"/>
</dbReference>
<organism evidence="7 8">
    <name type="scientific">Psylliodes chrysocephalus</name>
    <dbReference type="NCBI Taxonomy" id="3402493"/>
    <lineage>
        <taxon>Eukaryota</taxon>
        <taxon>Metazoa</taxon>
        <taxon>Ecdysozoa</taxon>
        <taxon>Arthropoda</taxon>
        <taxon>Hexapoda</taxon>
        <taxon>Insecta</taxon>
        <taxon>Pterygota</taxon>
        <taxon>Neoptera</taxon>
        <taxon>Endopterygota</taxon>
        <taxon>Coleoptera</taxon>
        <taxon>Polyphaga</taxon>
        <taxon>Cucujiformia</taxon>
        <taxon>Chrysomeloidea</taxon>
        <taxon>Chrysomelidae</taxon>
        <taxon>Galerucinae</taxon>
        <taxon>Alticini</taxon>
        <taxon>Psylliodes</taxon>
    </lineage>
</organism>